<dbReference type="InterPro" id="IPR018247">
    <property type="entry name" value="EF_Hand_1_Ca_BS"/>
</dbReference>
<feature type="disulfide bond" evidence="7">
    <location>
        <begin position="31"/>
        <end position="115"/>
    </location>
</feature>
<dbReference type="InterPro" id="IPR008597">
    <property type="entry name" value="Invert_lysozyme"/>
</dbReference>
<evidence type="ECO:0000313" key="8">
    <source>
        <dbReference type="EMBL" id="KAK6629550.1"/>
    </source>
</evidence>
<dbReference type="EC" id="3.2.1.17" evidence="2"/>
<evidence type="ECO:0000256" key="2">
    <source>
        <dbReference type="ARBA" id="ARBA00012732"/>
    </source>
</evidence>
<feature type="disulfide bond" evidence="7">
    <location>
        <begin position="48"/>
        <end position="53"/>
    </location>
</feature>
<evidence type="ECO:0000256" key="3">
    <source>
        <dbReference type="ARBA" id="ARBA00022529"/>
    </source>
</evidence>
<accession>A0AAN8NWK6</accession>
<name>A0AAN8NWK6_POLSC</name>
<keyword evidence="5" id="KW-0378">Hydrolase</keyword>
<reference evidence="8 9" key="1">
    <citation type="submission" date="2023-10" db="EMBL/GenBank/DDBJ databases">
        <title>Genomes of two closely related lineages of the louse Polyplax serrata with different host specificities.</title>
        <authorList>
            <person name="Martinu J."/>
            <person name="Tarabai H."/>
            <person name="Stefka J."/>
            <person name="Hypsa V."/>
        </authorList>
    </citation>
    <scope>NUCLEOTIDE SEQUENCE [LARGE SCALE GENOMIC DNA]</scope>
    <source>
        <strain evidence="8">HR10_N</strain>
    </source>
</reference>
<dbReference type="Proteomes" id="UP001372834">
    <property type="component" value="Unassembled WGS sequence"/>
</dbReference>
<keyword evidence="3" id="KW-0929">Antimicrobial</keyword>
<feature type="disulfide bond" evidence="7">
    <location>
        <begin position="85"/>
        <end position="91"/>
    </location>
</feature>
<dbReference type="AlphaFoldDB" id="A0AAN8NWK6"/>
<evidence type="ECO:0000256" key="4">
    <source>
        <dbReference type="ARBA" id="ARBA00022638"/>
    </source>
</evidence>
<evidence type="ECO:0000256" key="5">
    <source>
        <dbReference type="ARBA" id="ARBA00022801"/>
    </source>
</evidence>
<gene>
    <name evidence="8" type="ORF">RUM43_003367</name>
</gene>
<dbReference type="EMBL" id="JAWJWE010000036">
    <property type="protein sequence ID" value="KAK6629550.1"/>
    <property type="molecule type" value="Genomic_DNA"/>
</dbReference>
<dbReference type="GO" id="GO:0003796">
    <property type="term" value="F:lysozyme activity"/>
    <property type="evidence" value="ECO:0007669"/>
    <property type="project" value="UniProtKB-EC"/>
</dbReference>
<dbReference type="Pfam" id="PF05497">
    <property type="entry name" value="Destabilase"/>
    <property type="match status" value="1"/>
</dbReference>
<evidence type="ECO:0000313" key="9">
    <source>
        <dbReference type="Proteomes" id="UP001372834"/>
    </source>
</evidence>
<evidence type="ECO:0000256" key="7">
    <source>
        <dbReference type="PIRSR" id="PIRSR608597-3"/>
    </source>
</evidence>
<dbReference type="CDD" id="cd16890">
    <property type="entry name" value="lyz_i"/>
    <property type="match status" value="1"/>
</dbReference>
<dbReference type="PROSITE" id="PS00018">
    <property type="entry name" value="EF_HAND_1"/>
    <property type="match status" value="1"/>
</dbReference>
<keyword evidence="4" id="KW-0081">Bacteriolytic enzyme</keyword>
<dbReference type="PANTHER" id="PTHR11195">
    <property type="entry name" value="DESTABILASE-RELATED"/>
    <property type="match status" value="1"/>
</dbReference>
<dbReference type="FunFam" id="1.10.530.10:FF:000019">
    <property type="entry name" value="lysozyme"/>
    <property type="match status" value="1"/>
</dbReference>
<comment type="caution">
    <text evidence="8">The sequence shown here is derived from an EMBL/GenBank/DDBJ whole genome shotgun (WGS) entry which is preliminary data.</text>
</comment>
<dbReference type="PANTHER" id="PTHR11195:SF22">
    <property type="entry name" value="LYSOZYME"/>
    <property type="match status" value="1"/>
</dbReference>
<dbReference type="GO" id="GO:0042742">
    <property type="term" value="P:defense response to bacterium"/>
    <property type="evidence" value="ECO:0007669"/>
    <property type="project" value="UniProtKB-KW"/>
</dbReference>
<comment type="catalytic activity">
    <reaction evidence="1">
        <text>Hydrolysis of (1-&gt;4)-beta-linkages between N-acetylmuramic acid and N-acetyl-D-glucosamine residues in a peptidoglycan and between N-acetyl-D-glucosamine residues in chitodextrins.</text>
        <dbReference type="EC" id="3.2.1.17"/>
    </reaction>
</comment>
<dbReference type="GO" id="GO:0031640">
    <property type="term" value="P:killing of cells of another organism"/>
    <property type="evidence" value="ECO:0007669"/>
    <property type="project" value="UniProtKB-KW"/>
</dbReference>
<keyword evidence="7" id="KW-1015">Disulfide bond</keyword>
<dbReference type="Gene3D" id="1.10.530.10">
    <property type="match status" value="1"/>
</dbReference>
<protein>
    <recommendedName>
        <fullName evidence="2">lysozyme</fullName>
        <ecNumber evidence="2">3.2.1.17</ecNumber>
    </recommendedName>
</protein>
<sequence>MDVEGSYVTIERLNRSLVYSQKTQGPADDICIGCLCEAASQCNTTMGCQGNVCGLFRITYPYWVDAGKPVISLDDPTSPDAWVRCVTEPFCAAQTVQQYFTRFQQDCNGDGTIDCVDFASIHHLGGYGCSSGNPWNKEFENRFYTCLTSVKALTG</sequence>
<dbReference type="PROSITE" id="PS51909">
    <property type="entry name" value="LYSOZYME_I"/>
    <property type="match status" value="1"/>
</dbReference>
<evidence type="ECO:0000256" key="1">
    <source>
        <dbReference type="ARBA" id="ARBA00000632"/>
    </source>
</evidence>
<proteinExistence type="predicted"/>
<evidence type="ECO:0000256" key="6">
    <source>
        <dbReference type="ARBA" id="ARBA00023295"/>
    </source>
</evidence>
<feature type="disulfide bond" evidence="7">
    <location>
        <begin position="36"/>
        <end position="42"/>
    </location>
</feature>
<keyword evidence="6" id="KW-0326">Glycosidase</keyword>
<organism evidence="8 9">
    <name type="scientific">Polyplax serrata</name>
    <name type="common">Common mouse louse</name>
    <dbReference type="NCBI Taxonomy" id="468196"/>
    <lineage>
        <taxon>Eukaryota</taxon>
        <taxon>Metazoa</taxon>
        <taxon>Ecdysozoa</taxon>
        <taxon>Arthropoda</taxon>
        <taxon>Hexapoda</taxon>
        <taxon>Insecta</taxon>
        <taxon>Pterygota</taxon>
        <taxon>Neoptera</taxon>
        <taxon>Paraneoptera</taxon>
        <taxon>Psocodea</taxon>
        <taxon>Troctomorpha</taxon>
        <taxon>Phthiraptera</taxon>
        <taxon>Anoplura</taxon>
        <taxon>Polyplacidae</taxon>
        <taxon>Polyplax</taxon>
    </lineage>
</organism>